<sequence>MQNNRNQNNQNNQNYQGKNNKKRSKGQQQQHQQQNQYQSSKQSTSQQQYQQQPVQQLQRNTKGREFRRIKQERIERANQRKLEKQNQEQFFTWFSSISNNTPTIHQIVSYFQDLGNLDNLENIFSNLRIHANQCESYMILMRILGESPYQEYTDLILRSQSFNTQITEKCTLLLIYQNSIQYINQELEIMYKLFSNLKLNDYTTLKQSSISSLYNLMKIIDLYNPQLQQQASKTLTNFDHFLKKIYSTAKLLEWKQTPNYPIALEFFSYNKTPNQLFGKLEILPKENITFERYIDYHYNLIREDYILELRDAIISLNESGFECIDKEKTNNIGLYQNIELLSVGMNNFDIIWRIQVEQFNMDGRKQKHINWAKSKKLASGTLICLTNIECYPLIFGIITKRDEKQFQYKNGKIQLEFRFLDQNTSVMQLLNLFSQKTILMQYEGLIDPILYYLEALKQKVSLPFQKMIIENKNEVNYPSYLNKNYHFDLDLSYNNKYQGIKFNIFQQPWPQFNTSMDQSQVSAIKLMLQKEVALIQGPPGTGKTYCGALAVRLLYENLQKNDFPILIVCYTNHALDQFLEHILKFVPIEQVARLGGASKNPLLEQCQIKSRQKVEFEFRDFNKLKKEISTIIQRMLNYDYKIRPQDIEKYWPELYNSIISNFFQDNDLDQDYYIEENGDELLVKYWINQQKPEENVIVKGYLNGMHKYFKMEQFYKKPQEFVNLQKTPGLIQVQHDSSDDDLDEYLDSEDEAIYHQNGQREFKFDSLGIDQAIKHFNETHQNQNLLHYQYQTIENIKGYLNMQKSNPWKLNEIDIKEILIYLECLKYQNDSIKFAKLYKQFIEQSNILKDLYDENEVQILNSMKIVGVTVTGVAKQTNKLQKLNSKIMVIEEAAEVLESHVASILTSNLQHLILIGDHYQLKPSIKNYYLQEKFKANVSLFERLFLNKIPSVTLTQQRRMKTKFADFIRLIYGESYQDHPDIQKQNQIEIQGLEKDLVFFNHKWLEAQDEKSKENKQEAQMIFQMIQYLLKCGHQQTSISVLSLYLKQAQALKRQFQNAGQHKIKVQTVDNYQGEENDIVIISLVRNNNYNNLGYIKIDNRINVALSRARLGLYVFGNFDFIFNASTPGSTWQKMILLAKSKNCLNDYINTKCIPHGNLQTIKQPGDWSKIKPKLCNKKCLKNYSNCNHLCNKDCHISDIHPADSCPFQCDRIIDCGHKCKLQCRDRCKCNEMIDLNLPCNHKVRALCGTDPLSQKCQEKQEIQFSKCTHITKFICYEREKYLYKCQQICQKKLLCGHICNKICSVDCGICVQECIKVRPCGHQNKCKNLCFQDCSPCDTPVENKLKCGHKTKFPCFSQKQDILTYNCQEPCIKKRQCGHDEQICQNKCHEQCSPCQKLVSRKLKCGHEIDLRCHDADLIVQNFKCLSKCQKPRQCGHNYVCNNQCHQKCSPCLQKIVKKLTCGHQIEIECCKVNEVQQCKQECIKPRVCKHVQQCKNLCFEQCSPCEQVIEHTFQCSHKHNFYCHSYKKSINNFNCNEPCLLKRSCGHTSPCLSKCYQKKCSPCLELIKKKLDCGHIIQLKCYEQNEKQKCHEPCNRIRNCGHIFPCKRLCFETCEPCQQDVLKPLDCGHQQLIKCNIKSQNIICKQDCIKSRQCGHKYQCTNLCYQECTPCKQILQQKLNCGHMIEVECCQSQKIQLNQQCQQQCIRRRDCGHDFPCFNMCFKKDDCTPCQFKTYQTLDCGHQFLILCYQKAQKIKVLCDQSCNKKRPCGHNTICNNKCYEPCSLCSGQCEITLQCGHKRMVNCYQKNDLSFLKELKCMFPCNKIQPCGHNQICTKKCYQQCDPCQVEVKLPLKCGHLQKAICYQNPDTIECLQTCKLTLNCGHPCKSKCGKVCLKCEEPILKIFPQCQHQKLIKCYENQQQLVCGQQIPFIQSCGKHTIQVPCFSRSTLNPKCQKCNDCIIF</sequence>
<dbReference type="InterPro" id="IPR041677">
    <property type="entry name" value="DNA2/NAM7_AAA_11"/>
</dbReference>
<evidence type="ECO:0000259" key="8">
    <source>
        <dbReference type="Pfam" id="PF13087"/>
    </source>
</evidence>
<feature type="domain" description="ZNFX1" evidence="9">
    <location>
        <begin position="328"/>
        <end position="426"/>
    </location>
</feature>
<dbReference type="PANTHER" id="PTHR10887:SF341">
    <property type="entry name" value="NFX1-TYPE ZINC FINGER-CONTAINING PROTEIN 1"/>
    <property type="match status" value="1"/>
</dbReference>
<dbReference type="GO" id="GO:0016787">
    <property type="term" value="F:hydrolase activity"/>
    <property type="evidence" value="ECO:0007669"/>
    <property type="project" value="UniProtKB-KW"/>
</dbReference>
<feature type="compositionally biased region" description="Low complexity" evidence="6">
    <location>
        <begin position="1"/>
        <end position="18"/>
    </location>
</feature>
<dbReference type="GO" id="GO:0031380">
    <property type="term" value="C:nuclear RNA-directed RNA polymerase complex"/>
    <property type="evidence" value="ECO:0007669"/>
    <property type="project" value="TreeGrafter"/>
</dbReference>
<dbReference type="GO" id="GO:0005694">
    <property type="term" value="C:chromosome"/>
    <property type="evidence" value="ECO:0007669"/>
    <property type="project" value="UniProtKB-ARBA"/>
</dbReference>
<dbReference type="GO" id="GO:0004386">
    <property type="term" value="F:helicase activity"/>
    <property type="evidence" value="ECO:0007669"/>
    <property type="project" value="UniProtKB-KW"/>
</dbReference>
<proteinExistence type="predicted"/>
<reference evidence="10" key="1">
    <citation type="submission" date="2021-01" db="EMBL/GenBank/DDBJ databases">
        <authorList>
            <consortium name="Genoscope - CEA"/>
            <person name="William W."/>
        </authorList>
    </citation>
    <scope>NUCLEOTIDE SEQUENCE</scope>
</reference>
<evidence type="ECO:0000256" key="5">
    <source>
        <dbReference type="SAM" id="Coils"/>
    </source>
</evidence>
<dbReference type="Proteomes" id="UP000689195">
    <property type="component" value="Unassembled WGS sequence"/>
</dbReference>
<evidence type="ECO:0000256" key="1">
    <source>
        <dbReference type="ARBA" id="ARBA00022741"/>
    </source>
</evidence>
<evidence type="ECO:0000259" key="9">
    <source>
        <dbReference type="Pfam" id="PF25396"/>
    </source>
</evidence>
<feature type="domain" description="DNA2/NAM7 helicase-like C-terminal" evidence="8">
    <location>
        <begin position="937"/>
        <end position="1118"/>
    </location>
</feature>
<dbReference type="GO" id="GO:0005524">
    <property type="term" value="F:ATP binding"/>
    <property type="evidence" value="ECO:0007669"/>
    <property type="project" value="UniProtKB-KW"/>
</dbReference>
<evidence type="ECO:0000313" key="11">
    <source>
        <dbReference type="Proteomes" id="UP000689195"/>
    </source>
</evidence>
<feature type="compositionally biased region" description="Low complexity" evidence="6">
    <location>
        <begin position="27"/>
        <end position="58"/>
    </location>
</feature>
<dbReference type="OrthoDB" id="392140at2759"/>
<keyword evidence="4" id="KW-0067">ATP-binding</keyword>
<keyword evidence="5" id="KW-0175">Coiled coil</keyword>
<organism evidence="10 11">
    <name type="scientific">Paramecium pentaurelia</name>
    <dbReference type="NCBI Taxonomy" id="43138"/>
    <lineage>
        <taxon>Eukaryota</taxon>
        <taxon>Sar</taxon>
        <taxon>Alveolata</taxon>
        <taxon>Ciliophora</taxon>
        <taxon>Intramacronucleata</taxon>
        <taxon>Oligohymenophorea</taxon>
        <taxon>Peniculida</taxon>
        <taxon>Parameciidae</taxon>
        <taxon>Paramecium</taxon>
    </lineage>
</organism>
<dbReference type="PANTHER" id="PTHR10887">
    <property type="entry name" value="DNA2/NAM7 HELICASE FAMILY"/>
    <property type="match status" value="1"/>
</dbReference>
<dbReference type="InterPro" id="IPR041679">
    <property type="entry name" value="DNA2/NAM7-like_C"/>
</dbReference>
<evidence type="ECO:0000256" key="2">
    <source>
        <dbReference type="ARBA" id="ARBA00022801"/>
    </source>
</evidence>
<dbReference type="FunFam" id="3.40.50.300:FF:000326">
    <property type="entry name" value="P-loop containing nucleoside triphosphate hydrolase"/>
    <property type="match status" value="1"/>
</dbReference>
<dbReference type="CDD" id="cd18808">
    <property type="entry name" value="SF1_C_Upf1"/>
    <property type="match status" value="1"/>
</dbReference>
<feature type="domain" description="DNA2/NAM7 helicase helicase" evidence="7">
    <location>
        <begin position="516"/>
        <end position="635"/>
    </location>
</feature>
<evidence type="ECO:0000313" key="10">
    <source>
        <dbReference type="EMBL" id="CAD8149444.1"/>
    </source>
</evidence>
<keyword evidence="11" id="KW-1185">Reference proteome</keyword>
<gene>
    <name evidence="10" type="ORF">PPENT_87.1.T0190112</name>
</gene>
<evidence type="ECO:0000256" key="3">
    <source>
        <dbReference type="ARBA" id="ARBA00022806"/>
    </source>
</evidence>
<evidence type="ECO:0000259" key="7">
    <source>
        <dbReference type="Pfam" id="PF13086"/>
    </source>
</evidence>
<dbReference type="InterPro" id="IPR057373">
    <property type="entry name" value="ZNFX1"/>
</dbReference>
<dbReference type="EMBL" id="CAJJDO010000019">
    <property type="protein sequence ID" value="CAD8149444.1"/>
    <property type="molecule type" value="Genomic_DNA"/>
</dbReference>
<dbReference type="InterPro" id="IPR047187">
    <property type="entry name" value="SF1_C_Upf1"/>
</dbReference>
<comment type="caution">
    <text evidence="10">The sequence shown here is derived from an EMBL/GenBank/DDBJ whole genome shotgun (WGS) entry which is preliminary data.</text>
</comment>
<dbReference type="FunFam" id="3.40.50.300:FF:005858">
    <property type="entry name" value="Uncharacterized protein"/>
    <property type="match status" value="1"/>
</dbReference>
<feature type="region of interest" description="Disordered" evidence="6">
    <location>
        <begin position="1"/>
        <end position="69"/>
    </location>
</feature>
<dbReference type="Pfam" id="PF13086">
    <property type="entry name" value="AAA_11"/>
    <property type="match status" value="2"/>
</dbReference>
<accession>A0A8S1TD48</accession>
<keyword evidence="1" id="KW-0547">Nucleotide-binding</keyword>
<dbReference type="Pfam" id="PF25396">
    <property type="entry name" value="ZNFX1"/>
    <property type="match status" value="1"/>
</dbReference>
<evidence type="ECO:0000256" key="6">
    <source>
        <dbReference type="SAM" id="MobiDB-lite"/>
    </source>
</evidence>
<keyword evidence="2" id="KW-0378">Hydrolase</keyword>
<evidence type="ECO:0000256" key="4">
    <source>
        <dbReference type="ARBA" id="ARBA00022840"/>
    </source>
</evidence>
<name>A0A8S1TD48_9CILI</name>
<evidence type="ECO:0008006" key="12">
    <source>
        <dbReference type="Google" id="ProtNLM"/>
    </source>
</evidence>
<feature type="domain" description="DNA2/NAM7 helicase helicase" evidence="7">
    <location>
        <begin position="789"/>
        <end position="926"/>
    </location>
</feature>
<dbReference type="Pfam" id="PF13087">
    <property type="entry name" value="AAA_12"/>
    <property type="match status" value="1"/>
</dbReference>
<dbReference type="GO" id="GO:0031048">
    <property type="term" value="P:regulatory ncRNA-mediated heterochromatin formation"/>
    <property type="evidence" value="ECO:0007669"/>
    <property type="project" value="TreeGrafter"/>
</dbReference>
<dbReference type="InterPro" id="IPR045055">
    <property type="entry name" value="DNA2/NAM7-like"/>
</dbReference>
<feature type="coiled-coil region" evidence="5">
    <location>
        <begin position="873"/>
        <end position="900"/>
    </location>
</feature>
<protein>
    <recommendedName>
        <fullName evidence="12">P-loop containing nucleoside triphosphate hydrolase</fullName>
    </recommendedName>
</protein>
<keyword evidence="3" id="KW-0347">Helicase</keyword>